<name>A0ABS8N279_9CLOT</name>
<accession>A0ABS8N279</accession>
<dbReference type="EMBL" id="JAJJPB010000002">
    <property type="protein sequence ID" value="MCC9293904.1"/>
    <property type="molecule type" value="Genomic_DNA"/>
</dbReference>
<comment type="caution">
    <text evidence="1">The sequence shown here is derived from an EMBL/GenBank/DDBJ whole genome shotgun (WGS) entry which is preliminary data.</text>
</comment>
<proteinExistence type="predicted"/>
<keyword evidence="2" id="KW-1185">Reference proteome</keyword>
<protein>
    <submittedName>
        <fullName evidence="1">Uncharacterized protein</fullName>
    </submittedName>
</protein>
<evidence type="ECO:0000313" key="2">
    <source>
        <dbReference type="Proteomes" id="UP001165422"/>
    </source>
</evidence>
<sequence length="162" mass="18437">MINNPELGNVYIIIGEADVKKSSVIRCLTGLYREGIYKIKHSNGTIIDTFIKTSSLQELGLTEIEFVNKVTNHAKSKHIDVLISLRINSIVHPGSKRHMNSAEDYINYFNKIGWDISKIVYFQDVNNSLSLGNIIPTLTLRITKNQPSNEIAAIVRNYFQWE</sequence>
<dbReference type="Proteomes" id="UP001165422">
    <property type="component" value="Unassembled WGS sequence"/>
</dbReference>
<gene>
    <name evidence="1" type="ORF">LN736_03335</name>
</gene>
<evidence type="ECO:0000313" key="1">
    <source>
        <dbReference type="EMBL" id="MCC9293904.1"/>
    </source>
</evidence>
<organism evidence="1 2">
    <name type="scientific">Clostridium aromativorans</name>
    <dbReference type="NCBI Taxonomy" id="2836848"/>
    <lineage>
        <taxon>Bacteria</taxon>
        <taxon>Bacillati</taxon>
        <taxon>Bacillota</taxon>
        <taxon>Clostridia</taxon>
        <taxon>Eubacteriales</taxon>
        <taxon>Clostridiaceae</taxon>
        <taxon>Clostridium</taxon>
    </lineage>
</organism>
<dbReference type="RefSeq" id="WP_150356257.1">
    <property type="nucleotide sequence ID" value="NZ_JAJJPB010000002.1"/>
</dbReference>
<reference evidence="1" key="1">
    <citation type="submission" date="2021-11" db="EMBL/GenBank/DDBJ databases">
        <authorList>
            <person name="Qingchun L."/>
            <person name="Dong Z."/>
            <person name="Zongwei Q."/>
            <person name="Jia Z."/>
            <person name="Duotao L."/>
        </authorList>
    </citation>
    <scope>NUCLEOTIDE SEQUENCE</scope>
    <source>
        <strain evidence="1">WLY-B-L2</strain>
    </source>
</reference>